<reference evidence="2" key="2">
    <citation type="submission" date="2023-01" db="EMBL/GenBank/DDBJ databases">
        <authorList>
            <person name="Sun Q."/>
            <person name="Evtushenko L."/>
        </authorList>
    </citation>
    <scope>NUCLEOTIDE SEQUENCE</scope>
    <source>
        <strain evidence="2">VKM Ac-1069</strain>
    </source>
</reference>
<sequence>MLRERSDGRDAVLCRELRAASPLSAVEPVRGGVERSGRTSPREGVERDDGFSGARRGGGGSGRPHPGGPASGPGRPGTSGRAGGGTGGTGRPGGAVRGRGCCDGGPCRLARGAGP</sequence>
<name>A0A9W6NXW6_9PSEU</name>
<evidence type="ECO:0000256" key="1">
    <source>
        <dbReference type="SAM" id="MobiDB-lite"/>
    </source>
</evidence>
<protein>
    <submittedName>
        <fullName evidence="2">Uncharacterized protein</fullName>
    </submittedName>
</protein>
<feature type="compositionally biased region" description="Basic and acidic residues" evidence="1">
    <location>
        <begin position="32"/>
        <end position="50"/>
    </location>
</feature>
<organism evidence="2 3">
    <name type="scientific">Pseudonocardia halophobica</name>
    <dbReference type="NCBI Taxonomy" id="29401"/>
    <lineage>
        <taxon>Bacteria</taxon>
        <taxon>Bacillati</taxon>
        <taxon>Actinomycetota</taxon>
        <taxon>Actinomycetes</taxon>
        <taxon>Pseudonocardiales</taxon>
        <taxon>Pseudonocardiaceae</taxon>
        <taxon>Pseudonocardia</taxon>
    </lineage>
</organism>
<evidence type="ECO:0000313" key="3">
    <source>
        <dbReference type="Proteomes" id="UP001143463"/>
    </source>
</evidence>
<proteinExistence type="predicted"/>
<reference evidence="2" key="1">
    <citation type="journal article" date="2014" name="Int. J. Syst. Evol. Microbiol.">
        <title>Complete genome sequence of Corynebacterium casei LMG S-19264T (=DSM 44701T), isolated from a smear-ripened cheese.</title>
        <authorList>
            <consortium name="US DOE Joint Genome Institute (JGI-PGF)"/>
            <person name="Walter F."/>
            <person name="Albersmeier A."/>
            <person name="Kalinowski J."/>
            <person name="Ruckert C."/>
        </authorList>
    </citation>
    <scope>NUCLEOTIDE SEQUENCE</scope>
    <source>
        <strain evidence="2">VKM Ac-1069</strain>
    </source>
</reference>
<keyword evidence="3" id="KW-1185">Reference proteome</keyword>
<dbReference type="Proteomes" id="UP001143463">
    <property type="component" value="Unassembled WGS sequence"/>
</dbReference>
<feature type="region of interest" description="Disordered" evidence="1">
    <location>
        <begin position="19"/>
        <end position="115"/>
    </location>
</feature>
<feature type="compositionally biased region" description="Gly residues" evidence="1">
    <location>
        <begin position="69"/>
        <end position="103"/>
    </location>
</feature>
<gene>
    <name evidence="2" type="ORF">GCM10017577_42490</name>
</gene>
<comment type="caution">
    <text evidence="2">The sequence shown here is derived from an EMBL/GenBank/DDBJ whole genome shotgun (WGS) entry which is preliminary data.</text>
</comment>
<evidence type="ECO:0000313" key="2">
    <source>
        <dbReference type="EMBL" id="GLL13106.1"/>
    </source>
</evidence>
<dbReference type="AlphaFoldDB" id="A0A9W6NXW6"/>
<dbReference type="EMBL" id="BSFQ01000019">
    <property type="protein sequence ID" value="GLL13106.1"/>
    <property type="molecule type" value="Genomic_DNA"/>
</dbReference>
<accession>A0A9W6NXW6</accession>